<dbReference type="Pfam" id="PF20216">
    <property type="entry name" value="DUF6576"/>
    <property type="match status" value="1"/>
</dbReference>
<dbReference type="GO" id="GO:0006508">
    <property type="term" value="P:proteolysis"/>
    <property type="evidence" value="ECO:0007669"/>
    <property type="project" value="UniProtKB-KW"/>
</dbReference>
<name>A0A521EWJ6_SACCC</name>
<accession>A0A521EWJ6</accession>
<dbReference type="InterPro" id="IPR046483">
    <property type="entry name" value="DUF6576"/>
</dbReference>
<keyword evidence="4" id="KW-0378">Hydrolase</keyword>
<dbReference type="InterPro" id="IPR022764">
    <property type="entry name" value="Peptidase_S54_rhomboid_dom"/>
</dbReference>
<dbReference type="SUPFAM" id="SSF144091">
    <property type="entry name" value="Rhomboid-like"/>
    <property type="match status" value="1"/>
</dbReference>
<dbReference type="Pfam" id="PF01694">
    <property type="entry name" value="Rhomboid"/>
    <property type="match status" value="1"/>
</dbReference>
<keyword evidence="12" id="KW-1185">Reference proteome</keyword>
<feature type="transmembrane region" description="Helical" evidence="8">
    <location>
        <begin position="165"/>
        <end position="188"/>
    </location>
</feature>
<dbReference type="InterPro" id="IPR050925">
    <property type="entry name" value="Rhomboid_protease_S54"/>
</dbReference>
<evidence type="ECO:0000256" key="5">
    <source>
        <dbReference type="ARBA" id="ARBA00022989"/>
    </source>
</evidence>
<comment type="subcellular location">
    <subcellularLocation>
        <location evidence="1">Membrane</location>
        <topology evidence="1">Multi-pass membrane protein</topology>
    </subcellularLocation>
</comment>
<evidence type="ECO:0000256" key="6">
    <source>
        <dbReference type="ARBA" id="ARBA00023136"/>
    </source>
</evidence>
<gene>
    <name evidence="11" type="ORF">SAMN06265379_11150</name>
</gene>
<evidence type="ECO:0000256" key="4">
    <source>
        <dbReference type="ARBA" id="ARBA00022801"/>
    </source>
</evidence>
<evidence type="ECO:0000256" key="3">
    <source>
        <dbReference type="ARBA" id="ARBA00022692"/>
    </source>
</evidence>
<dbReference type="PANTHER" id="PTHR43731">
    <property type="entry name" value="RHOMBOID PROTEASE"/>
    <property type="match status" value="1"/>
</dbReference>
<feature type="transmembrane region" description="Helical" evidence="8">
    <location>
        <begin position="139"/>
        <end position="158"/>
    </location>
</feature>
<feature type="transmembrane region" description="Helical" evidence="8">
    <location>
        <begin position="106"/>
        <end position="127"/>
    </location>
</feature>
<keyword evidence="5 8" id="KW-1133">Transmembrane helix</keyword>
<dbReference type="GO" id="GO:0016020">
    <property type="term" value="C:membrane"/>
    <property type="evidence" value="ECO:0007669"/>
    <property type="project" value="UniProtKB-SubCell"/>
</dbReference>
<dbReference type="AlphaFoldDB" id="A0A521EWJ6"/>
<feature type="domain" description="DUF6576" evidence="10">
    <location>
        <begin position="253"/>
        <end position="294"/>
    </location>
</feature>
<feature type="domain" description="Peptidase S54 rhomboid" evidence="9">
    <location>
        <begin position="67"/>
        <end position="211"/>
    </location>
</feature>
<evidence type="ECO:0000259" key="9">
    <source>
        <dbReference type="Pfam" id="PF01694"/>
    </source>
</evidence>
<organism evidence="11 12">
    <name type="scientific">Saccharicrinis carchari</name>
    <dbReference type="NCBI Taxonomy" id="1168039"/>
    <lineage>
        <taxon>Bacteria</taxon>
        <taxon>Pseudomonadati</taxon>
        <taxon>Bacteroidota</taxon>
        <taxon>Bacteroidia</taxon>
        <taxon>Marinilabiliales</taxon>
        <taxon>Marinilabiliaceae</taxon>
        <taxon>Saccharicrinis</taxon>
    </lineage>
</organism>
<keyword evidence="11" id="KW-0645">Protease</keyword>
<evidence type="ECO:0000313" key="11">
    <source>
        <dbReference type="EMBL" id="SMO87470.1"/>
    </source>
</evidence>
<proteinExistence type="inferred from homology"/>
<feature type="region of interest" description="Disordered" evidence="7">
    <location>
        <begin position="241"/>
        <end position="264"/>
    </location>
</feature>
<evidence type="ECO:0000256" key="7">
    <source>
        <dbReference type="SAM" id="MobiDB-lite"/>
    </source>
</evidence>
<dbReference type="InterPro" id="IPR035952">
    <property type="entry name" value="Rhomboid-like_sf"/>
</dbReference>
<evidence type="ECO:0000256" key="1">
    <source>
        <dbReference type="ARBA" id="ARBA00004141"/>
    </source>
</evidence>
<reference evidence="11 12" key="1">
    <citation type="submission" date="2017-05" db="EMBL/GenBank/DDBJ databases">
        <authorList>
            <person name="Varghese N."/>
            <person name="Submissions S."/>
        </authorList>
    </citation>
    <scope>NUCLEOTIDE SEQUENCE [LARGE SCALE GENOMIC DNA]</scope>
    <source>
        <strain evidence="11 12">DSM 27040</strain>
    </source>
</reference>
<evidence type="ECO:0000256" key="8">
    <source>
        <dbReference type="SAM" id="Phobius"/>
    </source>
</evidence>
<comment type="similarity">
    <text evidence="2">Belongs to the peptidase S54 family.</text>
</comment>
<dbReference type="GO" id="GO:0004252">
    <property type="term" value="F:serine-type endopeptidase activity"/>
    <property type="evidence" value="ECO:0007669"/>
    <property type="project" value="InterPro"/>
</dbReference>
<evidence type="ECO:0000313" key="12">
    <source>
        <dbReference type="Proteomes" id="UP000319040"/>
    </source>
</evidence>
<dbReference type="OrthoDB" id="680602at2"/>
<evidence type="ECO:0000256" key="2">
    <source>
        <dbReference type="ARBA" id="ARBA00009045"/>
    </source>
</evidence>
<feature type="transmembrane region" description="Helical" evidence="8">
    <location>
        <begin position="21"/>
        <end position="41"/>
    </location>
</feature>
<keyword evidence="3 8" id="KW-0812">Transmembrane</keyword>
<dbReference type="Proteomes" id="UP000319040">
    <property type="component" value="Unassembled WGS sequence"/>
</dbReference>
<dbReference type="EMBL" id="FXTB01000011">
    <property type="protein sequence ID" value="SMO87470.1"/>
    <property type="molecule type" value="Genomic_DNA"/>
</dbReference>
<dbReference type="Gene3D" id="1.20.1540.10">
    <property type="entry name" value="Rhomboid-like"/>
    <property type="match status" value="1"/>
</dbReference>
<keyword evidence="6 8" id="KW-0472">Membrane</keyword>
<evidence type="ECO:0000259" key="10">
    <source>
        <dbReference type="Pfam" id="PF20216"/>
    </source>
</evidence>
<feature type="transmembrane region" description="Helical" evidence="8">
    <location>
        <begin position="194"/>
        <end position="212"/>
    </location>
</feature>
<sequence>MAITDEIKDSFRRGGVLTRLIYINLGVFLAFLIIDILFSLFNQQHIATMVKSWFSVPADPMALLLKPWSIFTYMFLHYDFLHILFNMLYLYWFGRIFLQFFNPRQLLGVYFMGGLAGALLYMVSYNIFPALSNFTESPIMMGASASVMAIIFGTASYSPNYRVHLIFLGPVKLMYLAIGMLILDLIAIPTLSNTGGHLAHIGGALLGMYFASRGTKGKDITMRFNRFMDSLVSMFSRKPKMRVTHSNKPPTNDMEYNARKRKKQGEIDRILDKIKTSGYDSLSKQEKDDLFNASNN</sequence>
<dbReference type="PANTHER" id="PTHR43731:SF14">
    <property type="entry name" value="PRESENILIN-ASSOCIATED RHOMBOID-LIKE PROTEIN, MITOCHONDRIAL"/>
    <property type="match status" value="1"/>
</dbReference>
<protein>
    <submittedName>
        <fullName evidence="11">Membrane associated serine protease, rhomboid family</fullName>
    </submittedName>
</protein>
<dbReference type="RefSeq" id="WP_142534497.1">
    <property type="nucleotide sequence ID" value="NZ_FXTB01000011.1"/>
</dbReference>
<feature type="transmembrane region" description="Helical" evidence="8">
    <location>
        <begin position="70"/>
        <end position="94"/>
    </location>
</feature>